<organism evidence="3 4">
    <name type="scientific">Thalassobacterium maritimum</name>
    <dbReference type="NCBI Taxonomy" id="3041265"/>
    <lineage>
        <taxon>Bacteria</taxon>
        <taxon>Pseudomonadati</taxon>
        <taxon>Verrucomicrobiota</taxon>
        <taxon>Opitutia</taxon>
        <taxon>Puniceicoccales</taxon>
        <taxon>Coraliomargaritaceae</taxon>
        <taxon>Thalassobacterium</taxon>
    </lineage>
</organism>
<evidence type="ECO:0000313" key="3">
    <source>
        <dbReference type="EMBL" id="MDQ8206895.1"/>
    </source>
</evidence>
<keyword evidence="4" id="KW-1185">Reference proteome</keyword>
<sequence length="191" mass="20792">MKCIPIIALALSMLLSGCVNLKPKPDRTQLFMLASEVAVVSEVAGKPECYVGRVELPGYLEGKRIYYRSPNGELDSVAGSRWAEPLRPALPSALAMHLQATGAVNVRAYYPWQNTVREGATVSVQFERFSANANGQVEVIAQWQITLPNGSVESGRFIAPHSSWDRQNAADYVAKFDAALAVLAESIAQKL</sequence>
<dbReference type="SUPFAM" id="SSF159594">
    <property type="entry name" value="XCC0632-like"/>
    <property type="match status" value="1"/>
</dbReference>
<feature type="chain" id="PRO_5047414634" evidence="1">
    <location>
        <begin position="22"/>
        <end position="191"/>
    </location>
</feature>
<dbReference type="RefSeq" id="WP_308949033.1">
    <property type="nucleotide sequence ID" value="NZ_JARXHW010000008.1"/>
</dbReference>
<protein>
    <submittedName>
        <fullName evidence="3">PqiC family protein</fullName>
    </submittedName>
</protein>
<dbReference type="EMBL" id="JARXHW010000008">
    <property type="protein sequence ID" value="MDQ8206895.1"/>
    <property type="molecule type" value="Genomic_DNA"/>
</dbReference>
<evidence type="ECO:0000313" key="4">
    <source>
        <dbReference type="Proteomes" id="UP001225316"/>
    </source>
</evidence>
<accession>A0ABU1ARX9</accession>
<dbReference type="Gene3D" id="3.40.50.10610">
    <property type="entry name" value="ABC-type transport auxiliary lipoprotein component"/>
    <property type="match status" value="1"/>
</dbReference>
<dbReference type="PROSITE" id="PS51257">
    <property type="entry name" value="PROKAR_LIPOPROTEIN"/>
    <property type="match status" value="1"/>
</dbReference>
<dbReference type="Proteomes" id="UP001225316">
    <property type="component" value="Unassembled WGS sequence"/>
</dbReference>
<proteinExistence type="predicted"/>
<feature type="domain" description="ABC-type transport auxiliary lipoprotein component" evidence="2">
    <location>
        <begin position="48"/>
        <end position="188"/>
    </location>
</feature>
<feature type="signal peptide" evidence="1">
    <location>
        <begin position="1"/>
        <end position="21"/>
    </location>
</feature>
<evidence type="ECO:0000256" key="1">
    <source>
        <dbReference type="SAM" id="SignalP"/>
    </source>
</evidence>
<name>A0ABU1ARX9_9BACT</name>
<reference evidence="3 4" key="1">
    <citation type="submission" date="2023-04" db="EMBL/GenBank/DDBJ databases">
        <title>A novel bacteria isolated from coastal sediment.</title>
        <authorList>
            <person name="Liu X.-J."/>
            <person name="Du Z.-J."/>
        </authorList>
    </citation>
    <scope>NUCLEOTIDE SEQUENCE [LARGE SCALE GENOMIC DNA]</scope>
    <source>
        <strain evidence="3 4">SDUM461003</strain>
    </source>
</reference>
<evidence type="ECO:0000259" key="2">
    <source>
        <dbReference type="Pfam" id="PF03886"/>
    </source>
</evidence>
<dbReference type="InterPro" id="IPR005586">
    <property type="entry name" value="ABC_trans_aux"/>
</dbReference>
<gene>
    <name evidence="3" type="ORF">QEH52_05205</name>
</gene>
<comment type="caution">
    <text evidence="3">The sequence shown here is derived from an EMBL/GenBank/DDBJ whole genome shotgun (WGS) entry which is preliminary data.</text>
</comment>
<keyword evidence="1" id="KW-0732">Signal</keyword>
<dbReference type="Pfam" id="PF03886">
    <property type="entry name" value="ABC_trans_aux"/>
    <property type="match status" value="1"/>
</dbReference>